<dbReference type="EMBL" id="CZVV01000131">
    <property type="protein sequence ID" value="CUT04710.1"/>
    <property type="molecule type" value="Genomic_DNA"/>
</dbReference>
<sequence>MNNAISQIPASLKLILSQKIHTSPVFSVAVYNDSVLFSTSLKNEIKTYFPQTEATREISSFDISPAETGYNQFAPSVLIIKNNLLVTWHKKIDIYNPKNLSKIYSETSDLPFIFSQTIIKQESGKTIKYYHENDFKNSNISSSKIIVGSAIGNRISAIIQHGMNKIYFLNSQTGSFITSIDLPDKLNYTHIAKICLTRNDKYLVIGAYNSKIYLLELEKILVHSSDFQPVVFDARVVSPFSFTLTENLSTLVFLDKNQTINFVYLNTLIPYKRIFKINKPEKTEFFSCLALSPDSRFLLLGDYLGFLHLFKLDYGKPQILITHETSTLSGNDISIQIAQDEFYLNGYILSDIPISNVKIGETPATFKPLSDTLTPDGKLIYTFSYPLQLKQIESKEQKNIITISAQDIDGNSAILNLKIHRLVSSPEIIALTEPLPESIQKNILELETDSDTISITGYICADAPVQDAYLNDLKIKIERISEPIFKVKRNYIYRFNERIKTTKDQVTTIEIKTSDIFGNSSSKSMEIKLKTPKILPQITVSKASVLTEETEQEDEYLLYAEIEGNVKSSNRISKILVYDSIEIKFYQRPIKGNLYIADFSFFINYDELLENASSKYVKLTAIDQDGNFNSTMIYFPSSLEYILSEKFTKVTCPTVNGLFLGISYYNIKALNYPTSSNDAQAIKSAISKFSNTNPDNLITLINEQASRTEILNSISQIISNSNEGDVIILFFSGYIISKGENLYLFTTSSSPDKLDETAVNIKNILDVVTYSQDKNFILMFDINPATEKIDKFFGPSFPVTYKNTVAKLSDLVKNIPNSIIISSRTEIIVWEKFC</sequence>
<dbReference type="AlphaFoldDB" id="A0A916LKI7"/>
<accession>A0A916LKI7</accession>
<dbReference type="SUPFAM" id="SSF50978">
    <property type="entry name" value="WD40 repeat-like"/>
    <property type="match status" value="1"/>
</dbReference>
<evidence type="ECO:0000313" key="1">
    <source>
        <dbReference type="EMBL" id="CUT04710.1"/>
    </source>
</evidence>
<proteinExistence type="predicted"/>
<dbReference type="Gene3D" id="2.130.10.10">
    <property type="entry name" value="YVTN repeat-like/Quinoprotein amine dehydrogenase"/>
    <property type="match status" value="1"/>
</dbReference>
<name>A0A916LKI7_KRYT1</name>
<organism evidence="1 2">
    <name type="scientific">Kryptobacter tengchongensis</name>
    <dbReference type="NCBI Taxonomy" id="1643429"/>
    <lineage>
        <taxon>Bacteria</taxon>
        <taxon>Pseudomonadati</taxon>
        <taxon>Candidatus Kryptoniota</taxon>
        <taxon>Candidatus Kryptobacter</taxon>
    </lineage>
</organism>
<dbReference type="Gene3D" id="3.40.50.1460">
    <property type="match status" value="1"/>
</dbReference>
<reference evidence="1 2" key="1">
    <citation type="submission" date="2015-11" db="EMBL/GenBank/DDBJ databases">
        <authorList>
            <person name="Varghese N."/>
        </authorList>
    </citation>
    <scope>NUCLEOTIDE SEQUENCE [LARGE SCALE GENOMIC DNA]</scope>
    <source>
        <strain evidence="1 2">JGI-25</strain>
    </source>
</reference>
<comment type="caution">
    <text evidence="1">The sequence shown here is derived from an EMBL/GenBank/DDBJ whole genome shotgun (WGS) entry which is preliminary data.</text>
</comment>
<dbReference type="InterPro" id="IPR015943">
    <property type="entry name" value="WD40/YVTN_repeat-like_dom_sf"/>
</dbReference>
<dbReference type="Proteomes" id="UP000243105">
    <property type="component" value="Unassembled WGS sequence"/>
</dbReference>
<dbReference type="RefSeq" id="WP_143713743.1">
    <property type="nucleotide sequence ID" value="NZ_CZVV01000131.1"/>
</dbReference>
<dbReference type="InterPro" id="IPR036322">
    <property type="entry name" value="WD40_repeat_dom_sf"/>
</dbReference>
<evidence type="ECO:0000313" key="2">
    <source>
        <dbReference type="Proteomes" id="UP000243105"/>
    </source>
</evidence>
<gene>
    <name evidence="1" type="ORF">JGI25_01460</name>
</gene>
<protein>
    <submittedName>
        <fullName evidence="1">Caspase domain-containing protein</fullName>
    </submittedName>
</protein>